<feature type="region of interest" description="Disordered" evidence="1">
    <location>
        <begin position="54"/>
        <end position="77"/>
    </location>
</feature>
<accession>A0ABV8G0P6</accession>
<reference evidence="3" key="1">
    <citation type="journal article" date="2019" name="Int. J. Syst. Evol. Microbiol.">
        <title>The Global Catalogue of Microorganisms (GCM) 10K type strain sequencing project: providing services to taxonomists for standard genome sequencing and annotation.</title>
        <authorList>
            <consortium name="The Broad Institute Genomics Platform"/>
            <consortium name="The Broad Institute Genome Sequencing Center for Infectious Disease"/>
            <person name="Wu L."/>
            <person name="Ma J."/>
        </authorList>
    </citation>
    <scope>NUCLEOTIDE SEQUENCE [LARGE SCALE GENOMIC DNA]</scope>
    <source>
        <strain evidence="3">TBRC 1276</strain>
    </source>
</reference>
<keyword evidence="3" id="KW-1185">Reference proteome</keyword>
<organism evidence="2 3">
    <name type="scientific">Nonomuraea purpurea</name>
    <dbReference type="NCBI Taxonomy" id="1849276"/>
    <lineage>
        <taxon>Bacteria</taxon>
        <taxon>Bacillati</taxon>
        <taxon>Actinomycetota</taxon>
        <taxon>Actinomycetes</taxon>
        <taxon>Streptosporangiales</taxon>
        <taxon>Streptosporangiaceae</taxon>
        <taxon>Nonomuraea</taxon>
    </lineage>
</organism>
<protein>
    <submittedName>
        <fullName evidence="2">Uncharacterized protein</fullName>
    </submittedName>
</protein>
<dbReference type="EMBL" id="JBHSBI010000001">
    <property type="protein sequence ID" value="MFC4006098.1"/>
    <property type="molecule type" value="Genomic_DNA"/>
</dbReference>
<comment type="caution">
    <text evidence="2">The sequence shown here is derived from an EMBL/GenBank/DDBJ whole genome shotgun (WGS) entry which is preliminary data.</text>
</comment>
<dbReference type="Proteomes" id="UP001595851">
    <property type="component" value="Unassembled WGS sequence"/>
</dbReference>
<name>A0ABV8G0P6_9ACTN</name>
<gene>
    <name evidence="2" type="ORF">ACFOY2_02620</name>
</gene>
<evidence type="ECO:0000256" key="1">
    <source>
        <dbReference type="SAM" id="MobiDB-lite"/>
    </source>
</evidence>
<evidence type="ECO:0000313" key="3">
    <source>
        <dbReference type="Proteomes" id="UP001595851"/>
    </source>
</evidence>
<evidence type="ECO:0000313" key="2">
    <source>
        <dbReference type="EMBL" id="MFC4006098.1"/>
    </source>
</evidence>
<dbReference type="RefSeq" id="WP_379526258.1">
    <property type="nucleotide sequence ID" value="NZ_JBHSBI010000001.1"/>
</dbReference>
<proteinExistence type="predicted"/>
<sequence>MPSRLSRAVARAANATAVEVAGAGQIDLVMLNGDEVVGAVVELARRISGSRWASRLPPAAPRQNCDHELTRCQPLHT</sequence>